<dbReference type="AlphaFoldDB" id="A0AAD5SAY0"/>
<accession>A0AAD5SAY0</accession>
<protein>
    <submittedName>
        <fullName evidence="1">Uncharacterized protein</fullName>
    </submittedName>
</protein>
<reference evidence="1" key="1">
    <citation type="submission" date="2020-05" db="EMBL/GenBank/DDBJ databases">
        <title>Phylogenomic resolution of chytrid fungi.</title>
        <authorList>
            <person name="Stajich J.E."/>
            <person name="Amses K."/>
            <person name="Simmons R."/>
            <person name="Seto K."/>
            <person name="Myers J."/>
            <person name="Bonds A."/>
            <person name="Quandt C.A."/>
            <person name="Barry K."/>
            <person name="Liu P."/>
            <person name="Grigoriev I."/>
            <person name="Longcore J.E."/>
            <person name="James T.Y."/>
        </authorList>
    </citation>
    <scope>NUCLEOTIDE SEQUENCE</scope>
    <source>
        <strain evidence="1">JEL0318</strain>
    </source>
</reference>
<evidence type="ECO:0000313" key="2">
    <source>
        <dbReference type="Proteomes" id="UP001212841"/>
    </source>
</evidence>
<proteinExistence type="predicted"/>
<name>A0AAD5SAY0_9FUNG</name>
<keyword evidence="2" id="KW-1185">Reference proteome</keyword>
<dbReference type="Proteomes" id="UP001212841">
    <property type="component" value="Unassembled WGS sequence"/>
</dbReference>
<comment type="caution">
    <text evidence="1">The sequence shown here is derived from an EMBL/GenBank/DDBJ whole genome shotgun (WGS) entry which is preliminary data.</text>
</comment>
<sequence>MDFFRLAYIWQRYIPATYDGSHSKSTRELFMRILYLLKPYYQSINIFSPDQRTLPEPNRQLFSTMSLADQEFDIYALAADYFYKIELEQLLLRQQETLNEGLTDQRRQKLFTLLIKAADNVSQNGFTGDAESRMLDLLESLGLE</sequence>
<gene>
    <name evidence="1" type="ORF">HK097_009160</name>
</gene>
<evidence type="ECO:0000313" key="1">
    <source>
        <dbReference type="EMBL" id="KAJ3049850.1"/>
    </source>
</evidence>
<organism evidence="1 2">
    <name type="scientific">Rhizophlyctis rosea</name>
    <dbReference type="NCBI Taxonomy" id="64517"/>
    <lineage>
        <taxon>Eukaryota</taxon>
        <taxon>Fungi</taxon>
        <taxon>Fungi incertae sedis</taxon>
        <taxon>Chytridiomycota</taxon>
        <taxon>Chytridiomycota incertae sedis</taxon>
        <taxon>Chytridiomycetes</taxon>
        <taxon>Rhizophlyctidales</taxon>
        <taxon>Rhizophlyctidaceae</taxon>
        <taxon>Rhizophlyctis</taxon>
    </lineage>
</organism>
<dbReference type="EMBL" id="JADGJD010000587">
    <property type="protein sequence ID" value="KAJ3049850.1"/>
    <property type="molecule type" value="Genomic_DNA"/>
</dbReference>